<reference evidence="1 2" key="2">
    <citation type="journal article" date="2017" name="Front. Plant Sci.">
        <title>Gene Classification and Mining of Molecular Markers Useful in Red Clover (Trifolium pratense) Breeding.</title>
        <authorList>
            <person name="Istvanek J."/>
            <person name="Dluhosova J."/>
            <person name="Dluhos P."/>
            <person name="Patkova L."/>
            <person name="Nedelnik J."/>
            <person name="Repkova J."/>
        </authorList>
    </citation>
    <scope>NUCLEOTIDE SEQUENCE [LARGE SCALE GENOMIC DNA]</scope>
    <source>
        <strain evidence="2">cv. Tatra</strain>
        <tissue evidence="1">Young leaves</tissue>
    </source>
</reference>
<dbReference type="EMBL" id="ASHM01036289">
    <property type="protein sequence ID" value="PNX79603.1"/>
    <property type="molecule type" value="Genomic_DNA"/>
</dbReference>
<protein>
    <submittedName>
        <fullName evidence="1">Uncharacterized protein</fullName>
    </submittedName>
</protein>
<sequence length="58" mass="6968">RDWLRRKLLRCGEMGGGNEWGEWECRLERRVLTAFLGEDGGDDGGDWWKRRRSEMKRV</sequence>
<reference evidence="1 2" key="1">
    <citation type="journal article" date="2014" name="Am. J. Bot.">
        <title>Genome assembly and annotation for red clover (Trifolium pratense; Fabaceae).</title>
        <authorList>
            <person name="Istvanek J."/>
            <person name="Jaros M."/>
            <person name="Krenek A."/>
            <person name="Repkova J."/>
        </authorList>
    </citation>
    <scope>NUCLEOTIDE SEQUENCE [LARGE SCALE GENOMIC DNA]</scope>
    <source>
        <strain evidence="2">cv. Tatra</strain>
        <tissue evidence="1">Young leaves</tissue>
    </source>
</reference>
<proteinExistence type="predicted"/>
<comment type="caution">
    <text evidence="1">The sequence shown here is derived from an EMBL/GenBank/DDBJ whole genome shotgun (WGS) entry which is preliminary data.</text>
</comment>
<dbReference type="Proteomes" id="UP000236291">
    <property type="component" value="Unassembled WGS sequence"/>
</dbReference>
<name>A0A2K3LM47_TRIPR</name>
<accession>A0A2K3LM47</accession>
<evidence type="ECO:0000313" key="1">
    <source>
        <dbReference type="EMBL" id="PNX79603.1"/>
    </source>
</evidence>
<feature type="non-terminal residue" evidence="1">
    <location>
        <position position="1"/>
    </location>
</feature>
<dbReference type="AlphaFoldDB" id="A0A2K3LM47"/>
<evidence type="ECO:0000313" key="2">
    <source>
        <dbReference type="Proteomes" id="UP000236291"/>
    </source>
</evidence>
<organism evidence="1 2">
    <name type="scientific">Trifolium pratense</name>
    <name type="common">Red clover</name>
    <dbReference type="NCBI Taxonomy" id="57577"/>
    <lineage>
        <taxon>Eukaryota</taxon>
        <taxon>Viridiplantae</taxon>
        <taxon>Streptophyta</taxon>
        <taxon>Embryophyta</taxon>
        <taxon>Tracheophyta</taxon>
        <taxon>Spermatophyta</taxon>
        <taxon>Magnoliopsida</taxon>
        <taxon>eudicotyledons</taxon>
        <taxon>Gunneridae</taxon>
        <taxon>Pentapetalae</taxon>
        <taxon>rosids</taxon>
        <taxon>fabids</taxon>
        <taxon>Fabales</taxon>
        <taxon>Fabaceae</taxon>
        <taxon>Papilionoideae</taxon>
        <taxon>50 kb inversion clade</taxon>
        <taxon>NPAAA clade</taxon>
        <taxon>Hologalegina</taxon>
        <taxon>IRL clade</taxon>
        <taxon>Trifolieae</taxon>
        <taxon>Trifolium</taxon>
    </lineage>
</organism>
<gene>
    <name evidence="1" type="ORF">L195_g035589</name>
</gene>